<dbReference type="Gene3D" id="1.20.5.1180">
    <property type="entry name" value="Geminin coiled-coil domain"/>
    <property type="match status" value="1"/>
</dbReference>
<feature type="compositionally biased region" description="Low complexity" evidence="1">
    <location>
        <begin position="73"/>
        <end position="84"/>
    </location>
</feature>
<feature type="region of interest" description="Disordered" evidence="1">
    <location>
        <begin position="51"/>
        <end position="125"/>
    </location>
</feature>
<feature type="compositionally biased region" description="Polar residues" evidence="1">
    <location>
        <begin position="1"/>
        <end position="11"/>
    </location>
</feature>
<comment type="caution">
    <text evidence="2">The sequence shown here is derived from an EMBL/GenBank/DDBJ whole genome shotgun (WGS) entry which is preliminary data.</text>
</comment>
<dbReference type="Pfam" id="PF07412">
    <property type="entry name" value="Geminin"/>
    <property type="match status" value="1"/>
</dbReference>
<dbReference type="AlphaFoldDB" id="A0A1V9XII4"/>
<keyword evidence="3" id="KW-1185">Reference proteome</keyword>
<gene>
    <name evidence="2" type="ORF">BIW11_09789</name>
</gene>
<evidence type="ECO:0000313" key="3">
    <source>
        <dbReference type="Proteomes" id="UP000192247"/>
    </source>
</evidence>
<dbReference type="GO" id="GO:0006275">
    <property type="term" value="P:regulation of DNA replication"/>
    <property type="evidence" value="ECO:0007669"/>
    <property type="project" value="InterPro"/>
</dbReference>
<dbReference type="EMBL" id="MNPL01010096">
    <property type="protein sequence ID" value="OQR73344.1"/>
    <property type="molecule type" value="Genomic_DNA"/>
</dbReference>
<name>A0A1V9XII4_9ACAR</name>
<evidence type="ECO:0000313" key="2">
    <source>
        <dbReference type="EMBL" id="OQR73344.1"/>
    </source>
</evidence>
<dbReference type="SUPFAM" id="SSF111469">
    <property type="entry name" value="Geminin coiled-coil domain"/>
    <property type="match status" value="1"/>
</dbReference>
<sequence>MKCNVQLSSGRRTLGPLQPSAEDEAVLVGSSGKRRVDLKIVDTKRRRLDFGNVENEPPSGMGSEVFGPGLKASSPQHSPVSHPQLQRGGFDVLVEDSNESNVSTTPRRNVERKGPNHNNNTNSTVVPREAYDLLLRDDESIDYWKMIAEQRRLALENALTENRKLH</sequence>
<feature type="non-terminal residue" evidence="2">
    <location>
        <position position="166"/>
    </location>
</feature>
<accession>A0A1V9XII4</accession>
<feature type="compositionally biased region" description="Polar residues" evidence="1">
    <location>
        <begin position="116"/>
        <end position="125"/>
    </location>
</feature>
<organism evidence="2 3">
    <name type="scientific">Tropilaelaps mercedesae</name>
    <dbReference type="NCBI Taxonomy" id="418985"/>
    <lineage>
        <taxon>Eukaryota</taxon>
        <taxon>Metazoa</taxon>
        <taxon>Ecdysozoa</taxon>
        <taxon>Arthropoda</taxon>
        <taxon>Chelicerata</taxon>
        <taxon>Arachnida</taxon>
        <taxon>Acari</taxon>
        <taxon>Parasitiformes</taxon>
        <taxon>Mesostigmata</taxon>
        <taxon>Gamasina</taxon>
        <taxon>Dermanyssoidea</taxon>
        <taxon>Laelapidae</taxon>
        <taxon>Tropilaelaps</taxon>
    </lineage>
</organism>
<evidence type="ECO:0000256" key="1">
    <source>
        <dbReference type="SAM" id="MobiDB-lite"/>
    </source>
</evidence>
<proteinExistence type="predicted"/>
<dbReference type="OrthoDB" id="6494799at2759"/>
<dbReference type="InParanoid" id="A0A1V9XII4"/>
<dbReference type="InterPro" id="IPR022786">
    <property type="entry name" value="Geminin/Multicilin"/>
</dbReference>
<dbReference type="Proteomes" id="UP000192247">
    <property type="component" value="Unassembled WGS sequence"/>
</dbReference>
<reference evidence="2 3" key="1">
    <citation type="journal article" date="2017" name="Gigascience">
        <title>Draft genome of the honey bee ectoparasitic mite, Tropilaelaps mercedesae, is shaped by the parasitic life history.</title>
        <authorList>
            <person name="Dong X."/>
            <person name="Armstrong S.D."/>
            <person name="Xia D."/>
            <person name="Makepeace B.L."/>
            <person name="Darby A.C."/>
            <person name="Kadowaki T."/>
        </authorList>
    </citation>
    <scope>NUCLEOTIDE SEQUENCE [LARGE SCALE GENOMIC DNA]</scope>
    <source>
        <strain evidence="2">Wuxi-XJTLU</strain>
    </source>
</reference>
<feature type="region of interest" description="Disordered" evidence="1">
    <location>
        <begin position="1"/>
        <end position="31"/>
    </location>
</feature>
<protein>
    <submittedName>
        <fullName evidence="2">Uncharacterized protein</fullName>
    </submittedName>
</protein>